<keyword evidence="3" id="KW-1185">Reference proteome</keyword>
<feature type="region of interest" description="Disordered" evidence="1">
    <location>
        <begin position="257"/>
        <end position="296"/>
    </location>
</feature>
<dbReference type="PANTHER" id="PTHR48287">
    <property type="entry name" value="ARM REPEAT SUPERFAMILY PROTEIN"/>
    <property type="match status" value="1"/>
</dbReference>
<dbReference type="PANTHER" id="PTHR48287:SF1">
    <property type="entry name" value="ARM REPEAT SUPERFAMILY PROTEIN"/>
    <property type="match status" value="1"/>
</dbReference>
<name>A0A812I0R1_9DINO</name>
<dbReference type="InterPro" id="IPR052087">
    <property type="entry name" value="RRP12"/>
</dbReference>
<protein>
    <submittedName>
        <fullName evidence="2">Uncharacterized protein</fullName>
    </submittedName>
</protein>
<feature type="compositionally biased region" description="Low complexity" evidence="1">
    <location>
        <begin position="39"/>
        <end position="49"/>
    </location>
</feature>
<accession>A0A812I0R1</accession>
<organism evidence="2 3">
    <name type="scientific">Symbiodinium natans</name>
    <dbReference type="NCBI Taxonomy" id="878477"/>
    <lineage>
        <taxon>Eukaryota</taxon>
        <taxon>Sar</taxon>
        <taxon>Alveolata</taxon>
        <taxon>Dinophyceae</taxon>
        <taxon>Suessiales</taxon>
        <taxon>Symbiodiniaceae</taxon>
        <taxon>Symbiodinium</taxon>
    </lineage>
</organism>
<feature type="region of interest" description="Disordered" evidence="1">
    <location>
        <begin position="191"/>
        <end position="220"/>
    </location>
</feature>
<feature type="region of interest" description="Disordered" evidence="1">
    <location>
        <begin position="1"/>
        <end position="80"/>
    </location>
</feature>
<dbReference type="EMBL" id="CAJNDS010000145">
    <property type="protein sequence ID" value="CAE6970171.1"/>
    <property type="molecule type" value="Genomic_DNA"/>
</dbReference>
<evidence type="ECO:0000313" key="2">
    <source>
        <dbReference type="EMBL" id="CAE6970171.1"/>
    </source>
</evidence>
<evidence type="ECO:0000256" key="1">
    <source>
        <dbReference type="SAM" id="MobiDB-lite"/>
    </source>
</evidence>
<comment type="caution">
    <text evidence="2">The sequence shown here is derived from an EMBL/GenBank/DDBJ whole genome shotgun (WGS) entry which is preliminary data.</text>
</comment>
<dbReference type="OrthoDB" id="445240at2759"/>
<reference evidence="2" key="1">
    <citation type="submission" date="2021-02" db="EMBL/GenBank/DDBJ databases">
        <authorList>
            <person name="Dougan E. K."/>
            <person name="Rhodes N."/>
            <person name="Thang M."/>
            <person name="Chan C."/>
        </authorList>
    </citation>
    <scope>NUCLEOTIDE SEQUENCE</scope>
</reference>
<gene>
    <name evidence="2" type="ORF">SNAT2548_LOCUS2456</name>
</gene>
<dbReference type="AlphaFoldDB" id="A0A812I0R1"/>
<dbReference type="Proteomes" id="UP000604046">
    <property type="component" value="Unassembled WGS sequence"/>
</dbReference>
<feature type="compositionally biased region" description="Acidic residues" evidence="1">
    <location>
        <begin position="1"/>
        <end position="16"/>
    </location>
</feature>
<feature type="region of interest" description="Disordered" evidence="1">
    <location>
        <begin position="148"/>
        <end position="170"/>
    </location>
</feature>
<feature type="compositionally biased region" description="Basic residues" evidence="1">
    <location>
        <begin position="257"/>
        <end position="267"/>
    </location>
</feature>
<feature type="compositionally biased region" description="Basic and acidic residues" evidence="1">
    <location>
        <begin position="268"/>
        <end position="278"/>
    </location>
</feature>
<feature type="compositionally biased region" description="Basic residues" evidence="1">
    <location>
        <begin position="279"/>
        <end position="296"/>
    </location>
</feature>
<evidence type="ECO:0000313" key="3">
    <source>
        <dbReference type="Proteomes" id="UP000604046"/>
    </source>
</evidence>
<proteinExistence type="predicted"/>
<sequence length="296" mass="31791">MELDADAADADGDADMDGAAKAPKKRGRAEGAPNEPPMAAAVAHSAVQALLDAWEAESDSDDGQGKRGARSKRKRGDLAASTWIQEDGDVPIDFMSADAAHSVLTVRAPPSKRLRGTQVGSAGAENKIDALRRSGLRFAPDGRLVVDDAAEEKDKNEAPQFTHGAASKPKALSQLAAQRKARAEAKAQARAARRGGVHLIKGMESYKPGRKKAQGDAKRKGAKLEPYAYVALNPKVTKEKFKTKATETFSKVIKGAKKGVLKGKKARARDQKVKQAKETKKKKQARRQQVRRTAAR</sequence>